<organism evidence="3 4">
    <name type="scientific">Mya arenaria</name>
    <name type="common">Soft-shell clam</name>
    <dbReference type="NCBI Taxonomy" id="6604"/>
    <lineage>
        <taxon>Eukaryota</taxon>
        <taxon>Metazoa</taxon>
        <taxon>Spiralia</taxon>
        <taxon>Lophotrochozoa</taxon>
        <taxon>Mollusca</taxon>
        <taxon>Bivalvia</taxon>
        <taxon>Autobranchia</taxon>
        <taxon>Heteroconchia</taxon>
        <taxon>Euheterodonta</taxon>
        <taxon>Imparidentia</taxon>
        <taxon>Neoheterodontei</taxon>
        <taxon>Myida</taxon>
        <taxon>Myoidea</taxon>
        <taxon>Myidae</taxon>
        <taxon>Mya</taxon>
    </lineage>
</organism>
<dbReference type="InterPro" id="IPR036846">
    <property type="entry name" value="GM2-AP_sf"/>
</dbReference>
<accession>A0ABY7DT75</accession>
<name>A0ABY7DT75_MYAAR</name>
<dbReference type="Pfam" id="PF02221">
    <property type="entry name" value="E1_DerP2_DerF2"/>
    <property type="match status" value="1"/>
</dbReference>
<dbReference type="EMBL" id="CP111014">
    <property type="protein sequence ID" value="WAR00047.1"/>
    <property type="molecule type" value="Genomic_DNA"/>
</dbReference>
<keyword evidence="4" id="KW-1185">Reference proteome</keyword>
<dbReference type="SMART" id="SM00737">
    <property type="entry name" value="ML"/>
    <property type="match status" value="1"/>
</dbReference>
<evidence type="ECO:0000256" key="1">
    <source>
        <dbReference type="ARBA" id="ARBA00022729"/>
    </source>
</evidence>
<feature type="domain" description="MD-2-related lipid-recognition" evidence="2">
    <location>
        <begin position="22"/>
        <end position="165"/>
    </location>
</feature>
<dbReference type="SUPFAM" id="SSF63707">
    <property type="entry name" value="Ganglioside M2 (gm2) activator"/>
    <property type="match status" value="1"/>
</dbReference>
<keyword evidence="1" id="KW-0732">Signal</keyword>
<proteinExistence type="predicted"/>
<protein>
    <submittedName>
        <fullName evidence="3">SAP3-like protein</fullName>
    </submittedName>
</protein>
<dbReference type="Proteomes" id="UP001164746">
    <property type="component" value="Chromosome 3"/>
</dbReference>
<reference evidence="3" key="1">
    <citation type="submission" date="2022-11" db="EMBL/GenBank/DDBJ databases">
        <title>Centuries of genome instability and evolution in soft-shell clam transmissible cancer (bioRxiv).</title>
        <authorList>
            <person name="Hart S.F.M."/>
            <person name="Yonemitsu M.A."/>
            <person name="Giersch R.M."/>
            <person name="Beal B.F."/>
            <person name="Arriagada G."/>
            <person name="Davis B.W."/>
            <person name="Ostrander E.A."/>
            <person name="Goff S.P."/>
            <person name="Metzger M.J."/>
        </authorList>
    </citation>
    <scope>NUCLEOTIDE SEQUENCE</scope>
    <source>
        <strain evidence="3">MELC-2E11</strain>
        <tissue evidence="3">Siphon/mantle</tissue>
    </source>
</reference>
<evidence type="ECO:0000313" key="3">
    <source>
        <dbReference type="EMBL" id="WAR00047.1"/>
    </source>
</evidence>
<dbReference type="InterPro" id="IPR003172">
    <property type="entry name" value="ML_dom"/>
</dbReference>
<dbReference type="Gene3D" id="2.70.220.10">
    <property type="entry name" value="Ganglioside GM2 activator"/>
    <property type="match status" value="1"/>
</dbReference>
<evidence type="ECO:0000313" key="4">
    <source>
        <dbReference type="Proteomes" id="UP001164746"/>
    </source>
</evidence>
<dbReference type="PANTHER" id="PTHR17357">
    <property type="entry name" value="GM2 GANGLIOSIDE ACTIVATOR PROTEIN"/>
    <property type="match status" value="1"/>
</dbReference>
<sequence length="168" mass="17960">MSVGQKGKETSRGPVRLTSFSFKDCGGAGALVNINSLSITPDPVVFPGPLNVATDFKINSPLGQPLKGDLYIAKKVLGKYIKLPCIDNFGSCSYADLCVLLEQVQCPDPIVRIGIDCTCPLKANSYSLPKTEFDVDVSFIPAGDYMARGNITYMGKEGACLELSITLT</sequence>
<gene>
    <name evidence="3" type="ORF">MAR_024419</name>
</gene>
<dbReference type="PANTHER" id="PTHR17357:SF0">
    <property type="entry name" value="GANGLIOSIDE GM2 ACTIVATOR"/>
    <property type="match status" value="1"/>
</dbReference>
<evidence type="ECO:0000259" key="2">
    <source>
        <dbReference type="SMART" id="SM00737"/>
    </source>
</evidence>
<dbReference type="InterPro" id="IPR028996">
    <property type="entry name" value="GM2-AP"/>
</dbReference>